<dbReference type="GO" id="GO:0045893">
    <property type="term" value="P:positive regulation of DNA-templated transcription"/>
    <property type="evidence" value="ECO:0007669"/>
    <property type="project" value="TreeGrafter"/>
</dbReference>
<evidence type="ECO:0000313" key="2">
    <source>
        <dbReference type="EMBL" id="AEY58637.1"/>
    </source>
</evidence>
<dbReference type="PANTHER" id="PTHR47827">
    <property type="entry name" value="AHD DOMAIN-CONTAINING PROTEIN"/>
    <property type="match status" value="1"/>
</dbReference>
<dbReference type="InterPro" id="IPR052790">
    <property type="entry name" value="YEATS_domain"/>
</dbReference>
<dbReference type="EMBL" id="JR039317">
    <property type="protein sequence ID" value="AEY58637.1"/>
    <property type="molecule type" value="mRNA"/>
</dbReference>
<organism evidence="2">
    <name type="scientific">Apis cerana</name>
    <name type="common">Indian honeybee</name>
    <dbReference type="NCBI Taxonomy" id="7461"/>
    <lineage>
        <taxon>Eukaryota</taxon>
        <taxon>Metazoa</taxon>
        <taxon>Ecdysozoa</taxon>
        <taxon>Arthropoda</taxon>
        <taxon>Hexapoda</taxon>
        <taxon>Insecta</taxon>
        <taxon>Pterygota</taxon>
        <taxon>Neoptera</taxon>
        <taxon>Endopterygota</taxon>
        <taxon>Hymenoptera</taxon>
        <taxon>Apocrita</taxon>
        <taxon>Aculeata</taxon>
        <taxon>Apoidea</taxon>
        <taxon>Anthophila</taxon>
        <taxon>Apidae</taxon>
        <taxon>Apis</taxon>
    </lineage>
</organism>
<reference evidence="2" key="1">
    <citation type="submission" date="2011-11" db="EMBL/GenBank/DDBJ databases">
        <title>Decoding the brain transcriptome of the Eastern honeybee (Apis cerana) based on pyrosequencing.</title>
        <authorList>
            <person name="Sun L."/>
            <person name="Zheng H."/>
            <person name="Wang Y."/>
            <person name="Xie X."/>
            <person name="Zhu Y."/>
            <person name="Gu W."/>
            <person name="Wang S."/>
        </authorList>
    </citation>
    <scope>NUCLEOTIDE SEQUENCE</scope>
    <source>
        <tissue evidence="2">Brain</tissue>
    </source>
</reference>
<dbReference type="EMBL" id="JR039316">
    <property type="protein sequence ID" value="AEY58636.1"/>
    <property type="molecule type" value="mRNA"/>
</dbReference>
<dbReference type="InterPro" id="IPR038704">
    <property type="entry name" value="YEAST_sf"/>
</dbReference>
<dbReference type="Gene3D" id="2.60.40.1970">
    <property type="entry name" value="YEATS domain"/>
    <property type="match status" value="1"/>
</dbReference>
<sequence>MAIRITLECGHASMLRMRTTPQGYTHDWEVFVRGIDNADIHHYVEKGKYIFECILCIFKCIQNGSSSDIFYFVFQWFFNYMKHLQNQRES</sequence>
<evidence type="ECO:0000313" key="1">
    <source>
        <dbReference type="EMBL" id="AEY58636.1"/>
    </source>
</evidence>
<accession>V9IDB5</accession>
<dbReference type="AlphaFoldDB" id="V9IDB5"/>
<dbReference type="GO" id="GO:0003682">
    <property type="term" value="F:chromatin binding"/>
    <property type="evidence" value="ECO:0007669"/>
    <property type="project" value="TreeGrafter"/>
</dbReference>
<dbReference type="GO" id="GO:0008023">
    <property type="term" value="C:transcription elongation factor complex"/>
    <property type="evidence" value="ECO:0007669"/>
    <property type="project" value="TreeGrafter"/>
</dbReference>
<dbReference type="PANTHER" id="PTHR47827:SF3">
    <property type="entry name" value="AF-9 ANC1 HOMOLOGY DOMAIN-CONTAINING PROTEIN"/>
    <property type="match status" value="1"/>
</dbReference>
<proteinExistence type="evidence at transcript level"/>
<protein>
    <submittedName>
        <fullName evidence="2">ENL/AF9-related protein</fullName>
    </submittedName>
</protein>
<gene>
    <name evidence="1" type="ORF">ACCB01241.1</name>
    <name evidence="2" type="ORF">ACCB01241.2</name>
</gene>
<name>V9IDB5_APICE</name>